<feature type="chain" id="PRO_5035959597" description="C-X-C motif chemokine" evidence="9">
    <location>
        <begin position="20"/>
        <end position="96"/>
    </location>
</feature>
<keyword evidence="5 9" id="KW-0964">Secreted</keyword>
<evidence type="ECO:0000256" key="1">
    <source>
        <dbReference type="ARBA" id="ARBA00004613"/>
    </source>
</evidence>
<dbReference type="Proteomes" id="UP000829720">
    <property type="component" value="Unassembled WGS sequence"/>
</dbReference>
<keyword evidence="3 9" id="KW-0145">Chemotaxis</keyword>
<sequence length="96" mass="10776">MKLAAFLLLACLLFVHVKGMVISPRGRCQCIDRGVKFIPPKQIEKIEVFSPSTSCKDVEIIATMKISGDQMCLDPDSQFAKNLIKKLGQTEKRHLE</sequence>
<dbReference type="OrthoDB" id="9948647at2759"/>
<dbReference type="CDD" id="cd00273">
    <property type="entry name" value="Chemokine_CXC"/>
    <property type="match status" value="1"/>
</dbReference>
<dbReference type="FunFam" id="2.40.50.40:FF:000004">
    <property type="entry name" value="C-X-C motif chemokine"/>
    <property type="match status" value="1"/>
</dbReference>
<feature type="domain" description="Chemokine interleukin-8-like" evidence="10">
    <location>
        <begin position="25"/>
        <end position="87"/>
    </location>
</feature>
<name>A0A8T3EBK3_9TELE</name>
<dbReference type="PANTHER" id="PTHR12015">
    <property type="entry name" value="SMALL INDUCIBLE CYTOKINE A"/>
    <property type="match status" value="1"/>
</dbReference>
<gene>
    <name evidence="11" type="ORF">AGOR_G00008170</name>
</gene>
<comment type="caution">
    <text evidence="11">The sequence shown here is derived from an EMBL/GenBank/DDBJ whole genome shotgun (WGS) entry which is preliminary data.</text>
</comment>
<evidence type="ECO:0000313" key="11">
    <source>
        <dbReference type="EMBL" id="KAI1904678.1"/>
    </source>
</evidence>
<keyword evidence="7" id="KW-1015">Disulfide bond</keyword>
<dbReference type="GO" id="GO:0006952">
    <property type="term" value="P:defense response"/>
    <property type="evidence" value="ECO:0007669"/>
    <property type="project" value="InterPro"/>
</dbReference>
<dbReference type="PRINTS" id="PR00437">
    <property type="entry name" value="SMALLCYTKCXC"/>
</dbReference>
<comment type="function">
    <text evidence="8">Ligand for cxcr3.2. Chemotactic for macrophages.</text>
</comment>
<evidence type="ECO:0000256" key="8">
    <source>
        <dbReference type="ARBA" id="ARBA00054901"/>
    </source>
</evidence>
<dbReference type="PROSITE" id="PS00471">
    <property type="entry name" value="SMALL_CYTOKINES_CXC"/>
    <property type="match status" value="1"/>
</dbReference>
<dbReference type="GO" id="GO:0008009">
    <property type="term" value="F:chemokine activity"/>
    <property type="evidence" value="ECO:0007669"/>
    <property type="project" value="InterPro"/>
</dbReference>
<dbReference type="GO" id="GO:0006955">
    <property type="term" value="P:immune response"/>
    <property type="evidence" value="ECO:0007669"/>
    <property type="project" value="InterPro"/>
</dbReference>
<dbReference type="InterPro" id="IPR039809">
    <property type="entry name" value="Chemokine_b/g/d"/>
</dbReference>
<evidence type="ECO:0000256" key="3">
    <source>
        <dbReference type="ARBA" id="ARBA00022500"/>
    </source>
</evidence>
<dbReference type="InterPro" id="IPR001811">
    <property type="entry name" value="Chemokine_IL8-like_dom"/>
</dbReference>
<reference evidence="11" key="1">
    <citation type="submission" date="2021-01" db="EMBL/GenBank/DDBJ databases">
        <authorList>
            <person name="Zahm M."/>
            <person name="Roques C."/>
            <person name="Cabau C."/>
            <person name="Klopp C."/>
            <person name="Donnadieu C."/>
            <person name="Jouanno E."/>
            <person name="Lampietro C."/>
            <person name="Louis A."/>
            <person name="Herpin A."/>
            <person name="Echchiki A."/>
            <person name="Berthelot C."/>
            <person name="Parey E."/>
            <person name="Roest-Crollius H."/>
            <person name="Braasch I."/>
            <person name="Postlethwait J."/>
            <person name="Bobe J."/>
            <person name="Montfort J."/>
            <person name="Bouchez O."/>
            <person name="Begum T."/>
            <person name="Mejri S."/>
            <person name="Adams A."/>
            <person name="Chen W.-J."/>
            <person name="Guiguen Y."/>
        </authorList>
    </citation>
    <scope>NUCLEOTIDE SEQUENCE</scope>
    <source>
        <tissue evidence="11">Blood</tissue>
    </source>
</reference>
<protein>
    <recommendedName>
        <fullName evidence="9">C-X-C motif chemokine</fullName>
    </recommendedName>
</protein>
<evidence type="ECO:0000256" key="7">
    <source>
        <dbReference type="ARBA" id="ARBA00023157"/>
    </source>
</evidence>
<proteinExistence type="inferred from homology"/>
<evidence type="ECO:0000256" key="5">
    <source>
        <dbReference type="ARBA" id="ARBA00022525"/>
    </source>
</evidence>
<dbReference type="PANTHER" id="PTHR12015:SF191">
    <property type="entry name" value="C-X-C MOTIF CHEMOKINE 11"/>
    <property type="match status" value="1"/>
</dbReference>
<dbReference type="Pfam" id="PF00048">
    <property type="entry name" value="IL8"/>
    <property type="match status" value="1"/>
</dbReference>
<evidence type="ECO:0000259" key="10">
    <source>
        <dbReference type="SMART" id="SM00199"/>
    </source>
</evidence>
<evidence type="ECO:0000313" key="12">
    <source>
        <dbReference type="Proteomes" id="UP000829720"/>
    </source>
</evidence>
<dbReference type="InterPro" id="IPR001089">
    <property type="entry name" value="Chemokine_CXC"/>
</dbReference>
<dbReference type="AlphaFoldDB" id="A0A8T3EBK3"/>
<dbReference type="EMBL" id="JAERUA010000001">
    <property type="protein sequence ID" value="KAI1904678.1"/>
    <property type="molecule type" value="Genomic_DNA"/>
</dbReference>
<feature type="signal peptide" evidence="9">
    <location>
        <begin position="1"/>
        <end position="19"/>
    </location>
</feature>
<evidence type="ECO:0000256" key="2">
    <source>
        <dbReference type="ARBA" id="ARBA00010665"/>
    </source>
</evidence>
<dbReference type="GO" id="GO:0042056">
    <property type="term" value="F:chemoattractant activity"/>
    <property type="evidence" value="ECO:0007669"/>
    <property type="project" value="UniProtKB-ARBA"/>
</dbReference>
<organism evidence="11 12">
    <name type="scientific">Albula goreensis</name>
    <dbReference type="NCBI Taxonomy" id="1534307"/>
    <lineage>
        <taxon>Eukaryota</taxon>
        <taxon>Metazoa</taxon>
        <taxon>Chordata</taxon>
        <taxon>Craniata</taxon>
        <taxon>Vertebrata</taxon>
        <taxon>Euteleostomi</taxon>
        <taxon>Actinopterygii</taxon>
        <taxon>Neopterygii</taxon>
        <taxon>Teleostei</taxon>
        <taxon>Albuliformes</taxon>
        <taxon>Albulidae</taxon>
        <taxon>Albula</taxon>
    </lineage>
</organism>
<evidence type="ECO:0000256" key="6">
    <source>
        <dbReference type="ARBA" id="ARBA00022729"/>
    </source>
</evidence>
<keyword evidence="4 9" id="KW-0202">Cytokine</keyword>
<comment type="subcellular location">
    <subcellularLocation>
        <location evidence="1 9">Secreted</location>
    </subcellularLocation>
</comment>
<accession>A0A8T3EBK3</accession>
<evidence type="ECO:0000256" key="9">
    <source>
        <dbReference type="RuleBase" id="RU361149"/>
    </source>
</evidence>
<dbReference type="PRINTS" id="PR00436">
    <property type="entry name" value="INTERLEUKIN8"/>
</dbReference>
<dbReference type="Gene3D" id="2.40.50.40">
    <property type="match status" value="1"/>
</dbReference>
<keyword evidence="6 9" id="KW-0732">Signal</keyword>
<dbReference type="SUPFAM" id="SSF54117">
    <property type="entry name" value="Interleukin 8-like chemokines"/>
    <property type="match status" value="1"/>
</dbReference>
<dbReference type="InterPro" id="IPR018048">
    <property type="entry name" value="Chemokine_CXC_CS"/>
</dbReference>
<dbReference type="InterPro" id="IPR036048">
    <property type="entry name" value="Interleukin_8-like_sf"/>
</dbReference>
<dbReference type="GO" id="GO:0005615">
    <property type="term" value="C:extracellular space"/>
    <property type="evidence" value="ECO:0007669"/>
    <property type="project" value="UniProtKB-UniRule"/>
</dbReference>
<comment type="similarity">
    <text evidence="2 9">Belongs to the intercrine alpha (chemokine CxC) family.</text>
</comment>
<keyword evidence="12" id="KW-1185">Reference proteome</keyword>
<dbReference type="SMART" id="SM00199">
    <property type="entry name" value="SCY"/>
    <property type="match status" value="1"/>
</dbReference>
<dbReference type="InterPro" id="IPR033899">
    <property type="entry name" value="CXC_Chemokine_domain"/>
</dbReference>
<evidence type="ECO:0000256" key="4">
    <source>
        <dbReference type="ARBA" id="ARBA00022514"/>
    </source>
</evidence>